<evidence type="ECO:0000313" key="3">
    <source>
        <dbReference type="EMBL" id="BDZ58042.1"/>
    </source>
</evidence>
<dbReference type="SUPFAM" id="SSF143120">
    <property type="entry name" value="YefM-like"/>
    <property type="match status" value="1"/>
</dbReference>
<name>A0ABN6YKM6_9MICO</name>
<proteinExistence type="inferred from homology"/>
<accession>A0ABN6YKM6</accession>
<dbReference type="RefSeq" id="WP_289232835.1">
    <property type="nucleotide sequence ID" value="NZ_AP027735.1"/>
</dbReference>
<keyword evidence="4" id="KW-1185">Reference proteome</keyword>
<evidence type="ECO:0000256" key="2">
    <source>
        <dbReference type="RuleBase" id="RU362080"/>
    </source>
</evidence>
<dbReference type="InterPro" id="IPR036165">
    <property type="entry name" value="YefM-like_sf"/>
</dbReference>
<evidence type="ECO:0000313" key="4">
    <source>
        <dbReference type="Proteomes" id="UP001321421"/>
    </source>
</evidence>
<dbReference type="NCBIfam" id="TIGR01552">
    <property type="entry name" value="phd_fam"/>
    <property type="match status" value="1"/>
</dbReference>
<reference evidence="4" key="1">
    <citation type="journal article" date="2019" name="Int. J. Syst. Evol. Microbiol.">
        <title>The Global Catalogue of Microorganisms (GCM) 10K type strain sequencing project: providing services to taxonomists for standard genome sequencing and annotation.</title>
        <authorList>
            <consortium name="The Broad Institute Genomics Platform"/>
            <consortium name="The Broad Institute Genome Sequencing Center for Infectious Disease"/>
            <person name="Wu L."/>
            <person name="Ma J."/>
        </authorList>
    </citation>
    <scope>NUCLEOTIDE SEQUENCE [LARGE SCALE GENOMIC DNA]</scope>
    <source>
        <strain evidence="4">NBRC 110608</strain>
    </source>
</reference>
<comment type="function">
    <text evidence="2">Antitoxin component of a type II toxin-antitoxin (TA) system.</text>
</comment>
<dbReference type="Pfam" id="PF02604">
    <property type="entry name" value="PhdYeFM_antitox"/>
    <property type="match status" value="1"/>
</dbReference>
<gene>
    <name evidence="3" type="ORF">GCM10025872_16990</name>
</gene>
<organism evidence="3 4">
    <name type="scientific">Barrientosiimonas endolithica</name>
    <dbReference type="NCBI Taxonomy" id="1535208"/>
    <lineage>
        <taxon>Bacteria</taxon>
        <taxon>Bacillati</taxon>
        <taxon>Actinomycetota</taxon>
        <taxon>Actinomycetes</taxon>
        <taxon>Micrococcales</taxon>
        <taxon>Dermacoccaceae</taxon>
        <taxon>Barrientosiimonas</taxon>
    </lineage>
</organism>
<sequence>MAELTVTDARARFADVVDSARLGHEPVHLTRRGHRIAAVIDAEDLDRCSR</sequence>
<dbReference type="Gene3D" id="3.40.1620.10">
    <property type="entry name" value="YefM-like domain"/>
    <property type="match status" value="1"/>
</dbReference>
<dbReference type="Proteomes" id="UP001321421">
    <property type="component" value="Chromosome"/>
</dbReference>
<comment type="similarity">
    <text evidence="1 2">Belongs to the phD/YefM antitoxin family.</text>
</comment>
<evidence type="ECO:0000256" key="1">
    <source>
        <dbReference type="ARBA" id="ARBA00009981"/>
    </source>
</evidence>
<dbReference type="EMBL" id="AP027735">
    <property type="protein sequence ID" value="BDZ58042.1"/>
    <property type="molecule type" value="Genomic_DNA"/>
</dbReference>
<dbReference type="InterPro" id="IPR006442">
    <property type="entry name" value="Antitoxin_Phd/YefM"/>
</dbReference>
<protein>
    <recommendedName>
        <fullName evidence="2">Antitoxin</fullName>
    </recommendedName>
</protein>